<evidence type="ECO:0000256" key="1">
    <source>
        <dbReference type="SAM" id="Phobius"/>
    </source>
</evidence>
<dbReference type="EMBL" id="BARU01038972">
    <property type="protein sequence ID" value="GAH89262.1"/>
    <property type="molecule type" value="Genomic_DNA"/>
</dbReference>
<accession>X1J5H9</accession>
<keyword evidence="1" id="KW-1133">Transmembrane helix</keyword>
<evidence type="ECO:0000313" key="2">
    <source>
        <dbReference type="EMBL" id="GAH89262.1"/>
    </source>
</evidence>
<organism evidence="2">
    <name type="scientific">marine sediment metagenome</name>
    <dbReference type="NCBI Taxonomy" id="412755"/>
    <lineage>
        <taxon>unclassified sequences</taxon>
        <taxon>metagenomes</taxon>
        <taxon>ecological metagenomes</taxon>
    </lineage>
</organism>
<feature type="non-terminal residue" evidence="2">
    <location>
        <position position="1"/>
    </location>
</feature>
<dbReference type="AlphaFoldDB" id="X1J5H9"/>
<feature type="non-terminal residue" evidence="2">
    <location>
        <position position="242"/>
    </location>
</feature>
<feature type="transmembrane region" description="Helical" evidence="1">
    <location>
        <begin position="12"/>
        <end position="33"/>
    </location>
</feature>
<name>X1J5H9_9ZZZZ</name>
<gene>
    <name evidence="2" type="ORF">S03H2_60473</name>
</gene>
<sequence length="242" mass="27236">KFFNKGISTPVGIIIIVLCALITGGILAYQYWWVPKEEIKEVEELTLDAIKNTEYYHSECETLIRLKDGSFEERNYSCGGDVLLGFRSEIYNDKVAFGDLNNDGKKDAAVVLTTNYGGSGNFRELAVIINQNGKPHHLTSQDLGDRAIINSLVIEVGIVSVDMITHGLKDPMCCPTQREIVKYKLSGDKLEIVIDKTANWKTYRNEEYGCEVKYPDDWFVRKDALTKEIYFGEKGEVMGAEG</sequence>
<protein>
    <submittedName>
        <fullName evidence="2">Uncharacterized protein</fullName>
    </submittedName>
</protein>
<keyword evidence="1" id="KW-0472">Membrane</keyword>
<reference evidence="2" key="1">
    <citation type="journal article" date="2014" name="Front. Microbiol.">
        <title>High frequency of phylogenetically diverse reductive dehalogenase-homologous genes in deep subseafloor sedimentary metagenomes.</title>
        <authorList>
            <person name="Kawai M."/>
            <person name="Futagami T."/>
            <person name="Toyoda A."/>
            <person name="Takaki Y."/>
            <person name="Nishi S."/>
            <person name="Hori S."/>
            <person name="Arai W."/>
            <person name="Tsubouchi T."/>
            <person name="Morono Y."/>
            <person name="Uchiyama I."/>
            <person name="Ito T."/>
            <person name="Fujiyama A."/>
            <person name="Inagaki F."/>
            <person name="Takami H."/>
        </authorList>
    </citation>
    <scope>NUCLEOTIDE SEQUENCE</scope>
    <source>
        <strain evidence="2">Expedition CK06-06</strain>
    </source>
</reference>
<comment type="caution">
    <text evidence="2">The sequence shown here is derived from an EMBL/GenBank/DDBJ whole genome shotgun (WGS) entry which is preliminary data.</text>
</comment>
<keyword evidence="1" id="KW-0812">Transmembrane</keyword>
<proteinExistence type="predicted"/>